<evidence type="ECO:0000313" key="1">
    <source>
        <dbReference type="EMBL" id="CAH1433551.1"/>
    </source>
</evidence>
<dbReference type="AlphaFoldDB" id="A0AAU9N2F7"/>
<organism evidence="1 2">
    <name type="scientific">Lactuca virosa</name>
    <dbReference type="NCBI Taxonomy" id="75947"/>
    <lineage>
        <taxon>Eukaryota</taxon>
        <taxon>Viridiplantae</taxon>
        <taxon>Streptophyta</taxon>
        <taxon>Embryophyta</taxon>
        <taxon>Tracheophyta</taxon>
        <taxon>Spermatophyta</taxon>
        <taxon>Magnoliopsida</taxon>
        <taxon>eudicotyledons</taxon>
        <taxon>Gunneridae</taxon>
        <taxon>Pentapetalae</taxon>
        <taxon>asterids</taxon>
        <taxon>campanulids</taxon>
        <taxon>Asterales</taxon>
        <taxon>Asteraceae</taxon>
        <taxon>Cichorioideae</taxon>
        <taxon>Cichorieae</taxon>
        <taxon>Lactucinae</taxon>
        <taxon>Lactuca</taxon>
    </lineage>
</organism>
<proteinExistence type="predicted"/>
<name>A0AAU9N2F7_9ASTR</name>
<comment type="caution">
    <text evidence="1">The sequence shown here is derived from an EMBL/GenBank/DDBJ whole genome shotgun (WGS) entry which is preliminary data.</text>
</comment>
<protein>
    <submittedName>
        <fullName evidence="1">Uncharacterized protein</fullName>
    </submittedName>
</protein>
<reference evidence="1 2" key="1">
    <citation type="submission" date="2022-01" db="EMBL/GenBank/DDBJ databases">
        <authorList>
            <person name="Xiong W."/>
            <person name="Schranz E."/>
        </authorList>
    </citation>
    <scope>NUCLEOTIDE SEQUENCE [LARGE SCALE GENOMIC DNA]</scope>
</reference>
<gene>
    <name evidence="1" type="ORF">LVIROSA_LOCUS20136</name>
</gene>
<accession>A0AAU9N2F7</accession>
<keyword evidence="2" id="KW-1185">Reference proteome</keyword>
<dbReference type="Proteomes" id="UP001157418">
    <property type="component" value="Unassembled WGS sequence"/>
</dbReference>
<evidence type="ECO:0000313" key="2">
    <source>
        <dbReference type="Proteomes" id="UP001157418"/>
    </source>
</evidence>
<sequence length="149" mass="16414">MQDVERLRAVVEPSRPASIDHVSVDISVESSRNKFGGNVFVDYYSKEGVLPTVNKGKIVWQSVGNRDVENLAMVCHLHPQKLARGVSHVMDVQIEVIDISNDGNVDKRVVPKRDMGVDCVGFEPGVVSETFDRVKVEGGGNNVKRVLKS</sequence>
<dbReference type="EMBL" id="CAKMRJ010003334">
    <property type="protein sequence ID" value="CAH1433551.1"/>
    <property type="molecule type" value="Genomic_DNA"/>
</dbReference>